<organism evidence="1 2">
    <name type="scientific">Microthyrium microscopicum</name>
    <dbReference type="NCBI Taxonomy" id="703497"/>
    <lineage>
        <taxon>Eukaryota</taxon>
        <taxon>Fungi</taxon>
        <taxon>Dikarya</taxon>
        <taxon>Ascomycota</taxon>
        <taxon>Pezizomycotina</taxon>
        <taxon>Dothideomycetes</taxon>
        <taxon>Dothideomycetes incertae sedis</taxon>
        <taxon>Microthyriales</taxon>
        <taxon>Microthyriaceae</taxon>
        <taxon>Microthyrium</taxon>
    </lineage>
</organism>
<sequence length="173" mass="18883">MMCQADGNEAEESYHGCSLTNIGFHTVSAGVACYGVPRYAYPHQSTPNSGVIVPINTEAQQLLQVGTSHSIFPRPPRSFVHGQPMPVRAWINKHAHNLMAPSHLRGMHLAARSHQTGGPDKMLAADRAGSSDVQYARIYVLAWRGASCAWQMPFAREMSSSTTYYIPSGVEAK</sequence>
<accession>A0A6A6UMS2</accession>
<dbReference type="Proteomes" id="UP000799302">
    <property type="component" value="Unassembled WGS sequence"/>
</dbReference>
<name>A0A6A6UMS2_9PEZI</name>
<dbReference type="EMBL" id="MU004232">
    <property type="protein sequence ID" value="KAF2672204.1"/>
    <property type="molecule type" value="Genomic_DNA"/>
</dbReference>
<evidence type="ECO:0000313" key="2">
    <source>
        <dbReference type="Proteomes" id="UP000799302"/>
    </source>
</evidence>
<proteinExistence type="predicted"/>
<evidence type="ECO:0000313" key="1">
    <source>
        <dbReference type="EMBL" id="KAF2672204.1"/>
    </source>
</evidence>
<dbReference type="AlphaFoldDB" id="A0A6A6UMS2"/>
<protein>
    <submittedName>
        <fullName evidence="1">Uncharacterized protein</fullName>
    </submittedName>
</protein>
<reference evidence="1" key="1">
    <citation type="journal article" date="2020" name="Stud. Mycol.">
        <title>101 Dothideomycetes genomes: a test case for predicting lifestyles and emergence of pathogens.</title>
        <authorList>
            <person name="Haridas S."/>
            <person name="Albert R."/>
            <person name="Binder M."/>
            <person name="Bloem J."/>
            <person name="Labutti K."/>
            <person name="Salamov A."/>
            <person name="Andreopoulos B."/>
            <person name="Baker S."/>
            <person name="Barry K."/>
            <person name="Bills G."/>
            <person name="Bluhm B."/>
            <person name="Cannon C."/>
            <person name="Castanera R."/>
            <person name="Culley D."/>
            <person name="Daum C."/>
            <person name="Ezra D."/>
            <person name="Gonzalez J."/>
            <person name="Henrissat B."/>
            <person name="Kuo A."/>
            <person name="Liang C."/>
            <person name="Lipzen A."/>
            <person name="Lutzoni F."/>
            <person name="Magnuson J."/>
            <person name="Mondo S."/>
            <person name="Nolan M."/>
            <person name="Ohm R."/>
            <person name="Pangilinan J."/>
            <person name="Park H.-J."/>
            <person name="Ramirez L."/>
            <person name="Alfaro M."/>
            <person name="Sun H."/>
            <person name="Tritt A."/>
            <person name="Yoshinaga Y."/>
            <person name="Zwiers L.-H."/>
            <person name="Turgeon B."/>
            <person name="Goodwin S."/>
            <person name="Spatafora J."/>
            <person name="Crous P."/>
            <person name="Grigoriev I."/>
        </authorList>
    </citation>
    <scope>NUCLEOTIDE SEQUENCE</scope>
    <source>
        <strain evidence="1">CBS 115976</strain>
    </source>
</reference>
<gene>
    <name evidence="1" type="ORF">BT63DRAFT_476997</name>
</gene>
<keyword evidence="2" id="KW-1185">Reference proteome</keyword>